<keyword evidence="2" id="KW-0723">Serine/threonine-protein kinase</keyword>
<protein>
    <recommendedName>
        <fullName evidence="6">Protein kinase domain-containing protein</fullName>
    </recommendedName>
</protein>
<dbReference type="PANTHER" id="PTHR47985:SF46">
    <property type="entry name" value="PROTEIN KINASE DOMAIN-CONTAINING PROTEIN"/>
    <property type="match status" value="1"/>
</dbReference>
<dbReference type="PANTHER" id="PTHR47985">
    <property type="entry name" value="OS07G0668900 PROTEIN"/>
    <property type="match status" value="1"/>
</dbReference>
<dbReference type="InterPro" id="IPR011009">
    <property type="entry name" value="Kinase-like_dom_sf"/>
</dbReference>
<evidence type="ECO:0008006" key="6">
    <source>
        <dbReference type="Google" id="ProtNLM"/>
    </source>
</evidence>
<keyword evidence="5" id="KW-1185">Reference proteome</keyword>
<comment type="subcellular location">
    <subcellularLocation>
        <location evidence="1">Membrane</location>
    </subcellularLocation>
</comment>
<keyword evidence="2" id="KW-0418">Kinase</keyword>
<sequence>MSCFSCVKFCSKDVKNYDDDMKNQWSYRGNICKDVADGKMTDSIDEKGVSSQKANVAHTFTFHDLAIATHNFKDDNLIGVGGFGSVYKGQLESGEIDQKVFLFTSGYLDWKDYLDFRIRGLVHITRYLAFLL</sequence>
<dbReference type="SUPFAM" id="SSF56112">
    <property type="entry name" value="Protein kinase-like (PK-like)"/>
    <property type="match status" value="1"/>
</dbReference>
<accession>A0A5N6PAJ8</accession>
<evidence type="ECO:0000313" key="4">
    <source>
        <dbReference type="EMBL" id="KAD6119191.1"/>
    </source>
</evidence>
<dbReference type="Proteomes" id="UP000326396">
    <property type="component" value="Linkage Group LG13"/>
</dbReference>
<organism evidence="4 5">
    <name type="scientific">Mikania micrantha</name>
    <name type="common">bitter vine</name>
    <dbReference type="NCBI Taxonomy" id="192012"/>
    <lineage>
        <taxon>Eukaryota</taxon>
        <taxon>Viridiplantae</taxon>
        <taxon>Streptophyta</taxon>
        <taxon>Embryophyta</taxon>
        <taxon>Tracheophyta</taxon>
        <taxon>Spermatophyta</taxon>
        <taxon>Magnoliopsida</taxon>
        <taxon>eudicotyledons</taxon>
        <taxon>Gunneridae</taxon>
        <taxon>Pentapetalae</taxon>
        <taxon>asterids</taxon>
        <taxon>campanulids</taxon>
        <taxon>Asterales</taxon>
        <taxon>Asteraceae</taxon>
        <taxon>Asteroideae</taxon>
        <taxon>Heliantheae alliance</taxon>
        <taxon>Eupatorieae</taxon>
        <taxon>Mikania</taxon>
    </lineage>
</organism>
<name>A0A5N6PAJ8_9ASTR</name>
<dbReference type="OrthoDB" id="4062651at2759"/>
<keyword evidence="3" id="KW-0472">Membrane</keyword>
<reference evidence="4 5" key="1">
    <citation type="submission" date="2019-05" db="EMBL/GenBank/DDBJ databases">
        <title>Mikania micrantha, genome provides insights into the molecular mechanism of rapid growth.</title>
        <authorList>
            <person name="Liu B."/>
        </authorList>
    </citation>
    <scope>NUCLEOTIDE SEQUENCE [LARGE SCALE GENOMIC DNA]</scope>
    <source>
        <strain evidence="4">NLD-2019</strain>
        <tissue evidence="4">Leaf</tissue>
    </source>
</reference>
<dbReference type="EMBL" id="SZYD01000005">
    <property type="protein sequence ID" value="KAD6119191.1"/>
    <property type="molecule type" value="Genomic_DNA"/>
</dbReference>
<dbReference type="GO" id="GO:0004674">
    <property type="term" value="F:protein serine/threonine kinase activity"/>
    <property type="evidence" value="ECO:0007669"/>
    <property type="project" value="UniProtKB-KW"/>
</dbReference>
<evidence type="ECO:0000256" key="2">
    <source>
        <dbReference type="ARBA" id="ARBA00022527"/>
    </source>
</evidence>
<evidence type="ECO:0000256" key="3">
    <source>
        <dbReference type="ARBA" id="ARBA00023136"/>
    </source>
</evidence>
<proteinExistence type="predicted"/>
<dbReference type="Gene3D" id="3.30.200.20">
    <property type="entry name" value="Phosphorylase Kinase, domain 1"/>
    <property type="match status" value="1"/>
</dbReference>
<keyword evidence="2" id="KW-0808">Transferase</keyword>
<evidence type="ECO:0000313" key="5">
    <source>
        <dbReference type="Proteomes" id="UP000326396"/>
    </source>
</evidence>
<dbReference type="AlphaFoldDB" id="A0A5N6PAJ8"/>
<evidence type="ECO:0000256" key="1">
    <source>
        <dbReference type="ARBA" id="ARBA00004370"/>
    </source>
</evidence>
<dbReference type="GO" id="GO:0016020">
    <property type="term" value="C:membrane"/>
    <property type="evidence" value="ECO:0007669"/>
    <property type="project" value="UniProtKB-SubCell"/>
</dbReference>
<comment type="caution">
    <text evidence="4">The sequence shown here is derived from an EMBL/GenBank/DDBJ whole genome shotgun (WGS) entry which is preliminary data.</text>
</comment>
<gene>
    <name evidence="4" type="ORF">E3N88_10462</name>
</gene>